<dbReference type="InterPro" id="IPR006680">
    <property type="entry name" value="Amidohydro-rel"/>
</dbReference>
<comment type="caution">
    <text evidence="8">The sequence shown here is derived from an EMBL/GenBank/DDBJ whole genome shotgun (WGS) entry which is preliminary data.</text>
</comment>
<evidence type="ECO:0000256" key="2">
    <source>
        <dbReference type="ARBA" id="ARBA00023239"/>
    </source>
</evidence>
<keyword evidence="2 4" id="KW-0456">Lyase</keyword>
<dbReference type="Gene3D" id="3.20.20.140">
    <property type="entry name" value="Metal-dependent hydrolases"/>
    <property type="match status" value="1"/>
</dbReference>
<name>A0ABR1L4B0_9PEZI</name>
<dbReference type="PANTHER" id="PTHR21240">
    <property type="entry name" value="2-AMINO-3-CARBOXYLMUCONATE-6-SEMIALDEHYDE DECARBOXYLASE"/>
    <property type="match status" value="1"/>
</dbReference>
<evidence type="ECO:0000259" key="6">
    <source>
        <dbReference type="PROSITE" id="PS50114"/>
    </source>
</evidence>
<dbReference type="PROSITE" id="PS00344">
    <property type="entry name" value="GATA_ZN_FINGER_1"/>
    <property type="match status" value="1"/>
</dbReference>
<feature type="domain" description="C2H2-type" evidence="7">
    <location>
        <begin position="556"/>
        <end position="592"/>
    </location>
</feature>
<sequence length="1081" mass="120279">MELGGSWWTWSGGRACPSLHTHPLTPLPDFLGAHPPLSPSLCRPSCLLVAGSCPVLACPVLSCPVLGFPSLSFPLLSCPLPSFSTSLLSLSLPLSLSLFLSFSLYTVPVPFACLAQVPVSTKGARTRVASANMIPLIALEEHYQDARLLPESSPHDARPPPFPKPIMDRLYSLGDDRLDDMDHNNIALQVLSHTPVNPTPDMSRAVNDRLASITKRHPSRYAGFALLPLREPQQAAKELKRCVRELGFVGALISNHCNGHFYDGPKFWPLFAAAQDLDVPIYLHPTLPTDETKQALYEGEYPEPIAQLLGSFGWGWHSETGLHILRLFAAGVFDCFPRLKVIIGHMGEMLPFQLDRIIDVTSSIKDPEWSGREFDLSHVWKNNIWITTSGMFSLAPMACLLRVTPIDKIMLSVDYPFSKNKQARAFVEELAQSNLVSRWELESIAYRNAQNLLRIPAVQEAPAVRSPARNQPQPTPNTPNQVGTKRSRSTEDENEPNVSKRVERSVLLETPNITPAMQRAVRKEERRKCQFCDRVFSRVEHKVRHEKTTHMGERPHKCSHCSKAFSRSDNLLQHYRTVHGLDGGPPHNGERSRGGRRKTKGTHANSPDIDGYAGNDEHGYIHHSDELSPGIDSNSNPRSPGQDSLELDRLAGNDPDQPEDQESEYEQVEKVDEDVEDQDQMDLKPDVNAEGSSSIRHPQVVCYRCNESITQTPLRDRDNRPICESCLDKLPESLSSLEASTAKLQCRNCFAKKTSKWRKDGNGHVACSACYLYFRKHKKNRPRELQDLKDMKSCYYCNTYLGFVPPTLDEDGRTRCESCLGPAQRSVLRGGSSAAELRVIDKSDLSGHRPSQSGSLLSRSQGSSWQAINRNTSAEPAAHHFLQRASPPGPGKKSQSEPVEKRPRDVSSAKKGSQDTASLESQEEESYDHSCSNCQTADTSVWQFDVVGRRICNACYQYHEIHGVNRPPYLRREHVLERSQSRARDQSHRPKAVGKAAEEASPEQEPSSAVNEASAMQSEAEPANLEDVQDDSSGEEKHATAGGTAGEEMHKKTRSTPREQTGNDTDDARKAGNVNQEDDKD</sequence>
<dbReference type="Gene3D" id="3.30.160.60">
    <property type="entry name" value="Classic Zinc Finger"/>
    <property type="match status" value="1"/>
</dbReference>
<dbReference type="Gene3D" id="3.30.50.10">
    <property type="entry name" value="Erythroid Transcription Factor GATA-1, subunit A"/>
    <property type="match status" value="2"/>
</dbReference>
<dbReference type="Proteomes" id="UP001365128">
    <property type="component" value="Unassembled WGS sequence"/>
</dbReference>
<keyword evidence="3" id="KW-0862">Zinc</keyword>
<dbReference type="EMBL" id="JBBPDW010000065">
    <property type="protein sequence ID" value="KAK7530067.1"/>
    <property type="molecule type" value="Genomic_DNA"/>
</dbReference>
<dbReference type="InterPro" id="IPR032465">
    <property type="entry name" value="ACMSD"/>
</dbReference>
<feature type="domain" description="C2H2-type" evidence="7">
    <location>
        <begin position="527"/>
        <end position="555"/>
    </location>
</feature>
<feature type="region of interest" description="Disordered" evidence="5">
    <location>
        <begin position="577"/>
        <end position="692"/>
    </location>
</feature>
<evidence type="ECO:0000256" key="5">
    <source>
        <dbReference type="SAM" id="MobiDB-lite"/>
    </source>
</evidence>
<dbReference type="InterPro" id="IPR036236">
    <property type="entry name" value="Znf_C2H2_sf"/>
</dbReference>
<keyword evidence="9" id="KW-1185">Reference proteome</keyword>
<feature type="compositionally biased region" description="Basic and acidic residues" evidence="5">
    <location>
        <begin position="894"/>
        <end position="908"/>
    </location>
</feature>
<feature type="compositionally biased region" description="Low complexity" evidence="5">
    <location>
        <begin position="851"/>
        <end position="864"/>
    </location>
</feature>
<dbReference type="PROSITE" id="PS50114">
    <property type="entry name" value="GATA_ZN_FINGER_2"/>
    <property type="match status" value="2"/>
</dbReference>
<feature type="compositionally biased region" description="Basic and acidic residues" evidence="5">
    <location>
        <begin position="977"/>
        <end position="988"/>
    </location>
</feature>
<evidence type="ECO:0000256" key="3">
    <source>
        <dbReference type="PROSITE-ProRule" id="PRU00042"/>
    </source>
</evidence>
<feature type="domain" description="GATA-type" evidence="6">
    <location>
        <begin position="740"/>
        <end position="782"/>
    </location>
</feature>
<dbReference type="SMART" id="SM00355">
    <property type="entry name" value="ZnF_C2H2"/>
    <property type="match status" value="2"/>
</dbReference>
<dbReference type="InterPro" id="IPR032466">
    <property type="entry name" value="Metal_Hydrolase"/>
</dbReference>
<dbReference type="SUPFAM" id="SSF57667">
    <property type="entry name" value="beta-beta-alpha zinc fingers"/>
    <property type="match status" value="1"/>
</dbReference>
<feature type="region of interest" description="Disordered" evidence="5">
    <location>
        <begin position="977"/>
        <end position="1081"/>
    </location>
</feature>
<proteinExistence type="inferred from homology"/>
<comment type="similarity">
    <text evidence="4">Belongs to the metallo-dependent hydrolases superfamily.</text>
</comment>
<keyword evidence="3" id="KW-0863">Zinc-finger</keyword>
<dbReference type="SMART" id="SM00401">
    <property type="entry name" value="ZnF_GATA"/>
    <property type="match status" value="2"/>
</dbReference>
<dbReference type="InterPro" id="IPR013088">
    <property type="entry name" value="Znf_NHR/GATA"/>
</dbReference>
<dbReference type="CDD" id="cd00202">
    <property type="entry name" value="ZnF_GATA"/>
    <property type="match status" value="1"/>
</dbReference>
<feature type="domain" description="GATA-type" evidence="6">
    <location>
        <begin position="925"/>
        <end position="978"/>
    </location>
</feature>
<dbReference type="InterPro" id="IPR013087">
    <property type="entry name" value="Znf_C2H2_type"/>
</dbReference>
<feature type="region of interest" description="Disordered" evidence="5">
    <location>
        <begin position="463"/>
        <end position="506"/>
    </location>
</feature>
<feature type="compositionally biased region" description="Polar residues" evidence="5">
    <location>
        <begin position="910"/>
        <end position="920"/>
    </location>
</feature>
<feature type="region of interest" description="Disordered" evidence="5">
    <location>
        <begin position="841"/>
        <end position="865"/>
    </location>
</feature>
<dbReference type="PROSITE" id="PS50157">
    <property type="entry name" value="ZINC_FINGER_C2H2_2"/>
    <property type="match status" value="2"/>
</dbReference>
<evidence type="ECO:0000313" key="9">
    <source>
        <dbReference type="Proteomes" id="UP001365128"/>
    </source>
</evidence>
<dbReference type="SUPFAM" id="SSF51556">
    <property type="entry name" value="Metallo-dependent hydrolases"/>
    <property type="match status" value="1"/>
</dbReference>
<evidence type="ECO:0000256" key="4">
    <source>
        <dbReference type="RuleBase" id="RU366045"/>
    </source>
</evidence>
<dbReference type="PANTHER" id="PTHR21240:SF30">
    <property type="entry name" value="AMIDOHYDROLASE-RELATED DOMAIN-CONTAINING PROTEIN-RELATED"/>
    <property type="match status" value="1"/>
</dbReference>
<reference evidence="8 9" key="1">
    <citation type="submission" date="2024-04" db="EMBL/GenBank/DDBJ databases">
        <title>Phyllosticta paracitricarpa is synonymous to the EU quarantine fungus P. citricarpa based on phylogenomic analyses.</title>
        <authorList>
            <consortium name="Lawrence Berkeley National Laboratory"/>
            <person name="Van Ingen-Buijs V.A."/>
            <person name="Van Westerhoven A.C."/>
            <person name="Haridas S."/>
            <person name="Skiadas P."/>
            <person name="Martin F."/>
            <person name="Groenewald J.Z."/>
            <person name="Crous P.W."/>
            <person name="Seidl M.F."/>
        </authorList>
    </citation>
    <scope>NUCLEOTIDE SEQUENCE [LARGE SCALE GENOMIC DNA]</scope>
    <source>
        <strain evidence="8 9">CBS 122670</strain>
    </source>
</reference>
<evidence type="ECO:0000256" key="1">
    <source>
        <dbReference type="ARBA" id="ARBA00022793"/>
    </source>
</evidence>
<feature type="compositionally biased region" description="Basic and acidic residues" evidence="5">
    <location>
        <begin position="615"/>
        <end position="626"/>
    </location>
</feature>
<feature type="region of interest" description="Disordered" evidence="5">
    <location>
        <begin position="882"/>
        <end position="932"/>
    </location>
</feature>
<dbReference type="PROSITE" id="PS00028">
    <property type="entry name" value="ZINC_FINGER_C2H2_1"/>
    <property type="match status" value="2"/>
</dbReference>
<feature type="compositionally biased region" description="Polar residues" evidence="5">
    <location>
        <begin position="631"/>
        <end position="642"/>
    </location>
</feature>
<dbReference type="Pfam" id="PF00320">
    <property type="entry name" value="GATA"/>
    <property type="match status" value="1"/>
</dbReference>
<gene>
    <name evidence="8" type="ORF">IWX46DRAFT_409659</name>
</gene>
<evidence type="ECO:0000313" key="8">
    <source>
        <dbReference type="EMBL" id="KAK7530067.1"/>
    </source>
</evidence>
<keyword evidence="1 4" id="KW-0210">Decarboxylase</keyword>
<organism evidence="8 9">
    <name type="scientific">Phyllosticta citricarpa</name>
    <dbReference type="NCBI Taxonomy" id="55181"/>
    <lineage>
        <taxon>Eukaryota</taxon>
        <taxon>Fungi</taxon>
        <taxon>Dikarya</taxon>
        <taxon>Ascomycota</taxon>
        <taxon>Pezizomycotina</taxon>
        <taxon>Dothideomycetes</taxon>
        <taxon>Dothideomycetes incertae sedis</taxon>
        <taxon>Botryosphaeriales</taxon>
        <taxon>Phyllostictaceae</taxon>
        <taxon>Phyllosticta</taxon>
    </lineage>
</organism>
<keyword evidence="3" id="KW-0479">Metal-binding</keyword>
<protein>
    <submittedName>
        <fullName evidence="8">Uncharacterized protein</fullName>
    </submittedName>
</protein>
<accession>A0ABR1L4B0</accession>
<dbReference type="SUPFAM" id="SSF57716">
    <property type="entry name" value="Glucocorticoid receptor-like (DNA-binding domain)"/>
    <property type="match status" value="2"/>
</dbReference>
<evidence type="ECO:0000259" key="7">
    <source>
        <dbReference type="PROSITE" id="PS50157"/>
    </source>
</evidence>
<dbReference type="Pfam" id="PF04909">
    <property type="entry name" value="Amidohydro_2"/>
    <property type="match status" value="1"/>
</dbReference>
<dbReference type="InterPro" id="IPR000679">
    <property type="entry name" value="Znf_GATA"/>
</dbReference>
<feature type="compositionally biased region" description="Acidic residues" evidence="5">
    <location>
        <begin position="656"/>
        <end position="680"/>
    </location>
</feature>